<name>A0A8J3ARE1_9BIFI</name>
<dbReference type="InterPro" id="IPR049790">
    <property type="entry name" value="Rv3655c/TadE"/>
</dbReference>
<dbReference type="NCBIfam" id="NF041390">
    <property type="entry name" value="TadE_Rv3655c"/>
    <property type="match status" value="1"/>
</dbReference>
<organism evidence="1 2">
    <name type="scientific">Galliscardovia ingluviei</name>
    <dbReference type="NCBI Taxonomy" id="1769422"/>
    <lineage>
        <taxon>Bacteria</taxon>
        <taxon>Bacillati</taxon>
        <taxon>Actinomycetota</taxon>
        <taxon>Actinomycetes</taxon>
        <taxon>Bifidobacteriales</taxon>
        <taxon>Bifidobacteriaceae</taxon>
        <taxon>Galliscardovia</taxon>
    </lineage>
</organism>
<sequence length="81" mass="8718">MIALSCQDAARVTARTLAIDDDTSQAQSIAQRAIQTAVTVRVQQTDTTITVHTQCPVLPKPLSGVPFHVEGYAVATRELLQ</sequence>
<gene>
    <name evidence="1" type="ORF">GCM10007377_13070</name>
</gene>
<reference evidence="1" key="1">
    <citation type="journal article" date="2014" name="Int. J. Syst. Evol. Microbiol.">
        <title>Complete genome sequence of Corynebacterium casei LMG S-19264T (=DSM 44701T), isolated from a smear-ripened cheese.</title>
        <authorList>
            <consortium name="US DOE Joint Genome Institute (JGI-PGF)"/>
            <person name="Walter F."/>
            <person name="Albersmeier A."/>
            <person name="Kalinowski J."/>
            <person name="Ruckert C."/>
        </authorList>
    </citation>
    <scope>NUCLEOTIDE SEQUENCE</scope>
    <source>
        <strain evidence="1">CCM 8606</strain>
    </source>
</reference>
<keyword evidence="2" id="KW-1185">Reference proteome</keyword>
<protein>
    <recommendedName>
        <fullName evidence="3">Pilus assembly protein TadE</fullName>
    </recommendedName>
</protein>
<dbReference type="AlphaFoldDB" id="A0A8J3ARE1"/>
<dbReference type="Proteomes" id="UP000619536">
    <property type="component" value="Unassembled WGS sequence"/>
</dbReference>
<comment type="caution">
    <text evidence="1">The sequence shown here is derived from an EMBL/GenBank/DDBJ whole genome shotgun (WGS) entry which is preliminary data.</text>
</comment>
<reference evidence="1" key="2">
    <citation type="submission" date="2020-09" db="EMBL/GenBank/DDBJ databases">
        <authorList>
            <person name="Sun Q."/>
            <person name="Sedlacek I."/>
        </authorList>
    </citation>
    <scope>NUCLEOTIDE SEQUENCE</scope>
    <source>
        <strain evidence="1">CCM 8606</strain>
    </source>
</reference>
<accession>A0A8J3ARE1</accession>
<evidence type="ECO:0008006" key="3">
    <source>
        <dbReference type="Google" id="ProtNLM"/>
    </source>
</evidence>
<evidence type="ECO:0000313" key="2">
    <source>
        <dbReference type="Proteomes" id="UP000619536"/>
    </source>
</evidence>
<evidence type="ECO:0000313" key="1">
    <source>
        <dbReference type="EMBL" id="GGI14868.1"/>
    </source>
</evidence>
<dbReference type="EMBL" id="BMDH01000003">
    <property type="protein sequence ID" value="GGI14868.1"/>
    <property type="molecule type" value="Genomic_DNA"/>
</dbReference>
<proteinExistence type="predicted"/>